<keyword evidence="1" id="KW-0175">Coiled coil</keyword>
<organism evidence="2 3">
    <name type="scientific">Alicyclobacillus fastidiosus</name>
    <dbReference type="NCBI Taxonomy" id="392011"/>
    <lineage>
        <taxon>Bacteria</taxon>
        <taxon>Bacillati</taxon>
        <taxon>Bacillota</taxon>
        <taxon>Bacilli</taxon>
        <taxon>Bacillales</taxon>
        <taxon>Alicyclobacillaceae</taxon>
        <taxon>Alicyclobacillus</taxon>
    </lineage>
</organism>
<comment type="caution">
    <text evidence="2">The sequence shown here is derived from an EMBL/GenBank/DDBJ whole genome shotgun (WGS) entry which is preliminary data.</text>
</comment>
<proteinExistence type="predicted"/>
<evidence type="ECO:0000313" key="2">
    <source>
        <dbReference type="EMBL" id="MFB5189398.1"/>
    </source>
</evidence>
<evidence type="ECO:0000256" key="1">
    <source>
        <dbReference type="SAM" id="Coils"/>
    </source>
</evidence>
<protein>
    <submittedName>
        <fullName evidence="2">Uncharacterized protein</fullName>
    </submittedName>
</protein>
<dbReference type="RefSeq" id="WP_275476714.1">
    <property type="nucleotide sequence ID" value="NZ_CP162940.1"/>
</dbReference>
<evidence type="ECO:0000313" key="3">
    <source>
        <dbReference type="Proteomes" id="UP001579974"/>
    </source>
</evidence>
<accession>A0ABV5AAX3</accession>
<reference evidence="2 3" key="1">
    <citation type="journal article" date="2024" name="Int. J. Mol. Sci.">
        <title>Exploration of Alicyclobacillus spp. Genome in Search of Antibiotic Resistance.</title>
        <authorList>
            <person name="Bucka-Kolendo J."/>
            <person name="Kiousi D.E."/>
            <person name="Dekowska A."/>
            <person name="Mikolajczuk-Szczyrba A."/>
            <person name="Karadedos D.M."/>
            <person name="Michael P."/>
            <person name="Galanis A."/>
            <person name="Sokolowska B."/>
        </authorList>
    </citation>
    <scope>NUCLEOTIDE SEQUENCE [LARGE SCALE GENOMIC DNA]</scope>
    <source>
        <strain evidence="2 3">KKP 3000</strain>
    </source>
</reference>
<sequence>MSMMNDGRVLTNAEIDFWESKQLTGLQKHLIATIRDLQAQLVELEEGHDKWNRRLQHYRSTAVDIHEIAAQLQIQCEEYKAALERYNESADRFIHKVNLGLAKSSQTYNDLFDARLQARQTLAKYEQTDAVE</sequence>
<keyword evidence="3" id="KW-1185">Reference proteome</keyword>
<dbReference type="EMBL" id="JBDXSU010000002">
    <property type="protein sequence ID" value="MFB5189398.1"/>
    <property type="molecule type" value="Genomic_DNA"/>
</dbReference>
<feature type="coiled-coil region" evidence="1">
    <location>
        <begin position="27"/>
        <end position="96"/>
    </location>
</feature>
<gene>
    <name evidence="2" type="ORF">KKP3000_002405</name>
</gene>
<dbReference type="Proteomes" id="UP001579974">
    <property type="component" value="Unassembled WGS sequence"/>
</dbReference>
<name>A0ABV5AAX3_9BACL</name>